<comment type="subcellular location">
    <subcellularLocation>
        <location evidence="1">Cell membrane</location>
        <topology evidence="1">Multi-pass membrane protein</topology>
    </subcellularLocation>
</comment>
<evidence type="ECO:0000256" key="2">
    <source>
        <dbReference type="ARBA" id="ARBA00022448"/>
    </source>
</evidence>
<evidence type="ECO:0008006" key="11">
    <source>
        <dbReference type="Google" id="ProtNLM"/>
    </source>
</evidence>
<feature type="transmembrane region" description="Helical" evidence="8">
    <location>
        <begin position="331"/>
        <end position="353"/>
    </location>
</feature>
<dbReference type="GO" id="GO:0005886">
    <property type="term" value="C:plasma membrane"/>
    <property type="evidence" value="ECO:0007669"/>
    <property type="project" value="UniProtKB-SubCell"/>
</dbReference>
<gene>
    <name evidence="9" type="ORF">IE90_08355</name>
</gene>
<reference evidence="9 10" key="1">
    <citation type="submission" date="2014-07" db="EMBL/GenBank/DDBJ databases">
        <title>Porphyromonadaceae bacterium OUH 334697 = ATCC BAA-2682 = DSM 28341 draft genome.</title>
        <authorList>
            <person name="Sydenham T.V."/>
            <person name="Hasman H."/>
            <person name="Justesen U.S."/>
        </authorList>
    </citation>
    <scope>NUCLEOTIDE SEQUENCE [LARGE SCALE GENOMIC DNA]</scope>
    <source>
        <strain evidence="9 10">OUH 334697</strain>
    </source>
</reference>
<keyword evidence="4 8" id="KW-0812">Transmembrane</keyword>
<keyword evidence="2" id="KW-0813">Transport</keyword>
<dbReference type="AlphaFoldDB" id="A0AB34R7K8"/>
<dbReference type="PANTHER" id="PTHR32024:SF1">
    <property type="entry name" value="KTR SYSTEM POTASSIUM UPTAKE PROTEIN B"/>
    <property type="match status" value="1"/>
</dbReference>
<keyword evidence="7 8" id="KW-0472">Membrane</keyword>
<feature type="transmembrane region" description="Helical" evidence="8">
    <location>
        <begin position="56"/>
        <end position="76"/>
    </location>
</feature>
<proteinExistence type="predicted"/>
<dbReference type="GO" id="GO:0008324">
    <property type="term" value="F:monoatomic cation transmembrane transporter activity"/>
    <property type="evidence" value="ECO:0007669"/>
    <property type="project" value="InterPro"/>
</dbReference>
<keyword evidence="3" id="KW-1003">Cell membrane</keyword>
<feature type="transmembrane region" description="Helical" evidence="8">
    <location>
        <begin position="20"/>
        <end position="44"/>
    </location>
</feature>
<dbReference type="GO" id="GO:0030001">
    <property type="term" value="P:metal ion transport"/>
    <property type="evidence" value="ECO:0007669"/>
    <property type="project" value="UniProtKB-ARBA"/>
</dbReference>
<feature type="transmembrane region" description="Helical" evidence="8">
    <location>
        <begin position="183"/>
        <end position="204"/>
    </location>
</feature>
<name>A0AB34R7K8_9PORP</name>
<evidence type="ECO:0000256" key="7">
    <source>
        <dbReference type="ARBA" id="ARBA00023136"/>
    </source>
</evidence>
<evidence type="ECO:0000313" key="9">
    <source>
        <dbReference type="EMBL" id="KIO45416.1"/>
    </source>
</evidence>
<feature type="transmembrane region" description="Helical" evidence="8">
    <location>
        <begin position="157"/>
        <end position="177"/>
    </location>
</feature>
<evidence type="ECO:0000256" key="6">
    <source>
        <dbReference type="ARBA" id="ARBA00023065"/>
    </source>
</evidence>
<evidence type="ECO:0000256" key="4">
    <source>
        <dbReference type="ARBA" id="ARBA00022692"/>
    </source>
</evidence>
<evidence type="ECO:0000256" key="3">
    <source>
        <dbReference type="ARBA" id="ARBA00022475"/>
    </source>
</evidence>
<feature type="transmembrane region" description="Helical" evidence="8">
    <location>
        <begin position="126"/>
        <end position="145"/>
    </location>
</feature>
<feature type="transmembrane region" description="Helical" evidence="8">
    <location>
        <begin position="88"/>
        <end position="106"/>
    </location>
</feature>
<dbReference type="Pfam" id="PF02386">
    <property type="entry name" value="TrkH"/>
    <property type="match status" value="1"/>
</dbReference>
<protein>
    <recommendedName>
        <fullName evidence="11">ATPase</fullName>
    </recommendedName>
</protein>
<dbReference type="PANTHER" id="PTHR32024">
    <property type="entry name" value="TRK SYSTEM POTASSIUM UPTAKE PROTEIN TRKG-RELATED"/>
    <property type="match status" value="1"/>
</dbReference>
<comment type="caution">
    <text evidence="9">The sequence shown here is derived from an EMBL/GenBank/DDBJ whole genome shotgun (WGS) entry which is preliminary data.</text>
</comment>
<evidence type="ECO:0000256" key="5">
    <source>
        <dbReference type="ARBA" id="ARBA00022989"/>
    </source>
</evidence>
<feature type="transmembrane region" description="Helical" evidence="8">
    <location>
        <begin position="566"/>
        <end position="587"/>
    </location>
</feature>
<dbReference type="InterPro" id="IPR003445">
    <property type="entry name" value="Cat_transpt"/>
</dbReference>
<feature type="transmembrane region" description="Helical" evidence="8">
    <location>
        <begin position="509"/>
        <end position="529"/>
    </location>
</feature>
<sequence>MFSTEIQYQFRKFYRITKTILEGAGRVVLFMASFVAIFLVVYKFGFKGASAYQEEIYSMYKGITNLFFIFLTIRFLLNFKLLREEKGFWLEVFFLIVLLGLIIAEYRFSIPEVITRNPVLYRLNRIVTYTVVLILSTIYLSKEFFVVLKSNVRPEMMFVISFLMLILIGTFLLKLPTATYEKISFIDALFTATSAVCVTGLTVLDTAKVFTPTGDVILLLLIQLGGIGVMTFTSFFAMSFLGKTTFRDQLALKNLLNESSLNNIFRTLFYTVTTTLLIEAVGVYIVYLQIQDVEGIQDKFFFSLFHAVSAFCNAGFSTLPGNLYDPLVRNVYGLQVWLGLLIVFGGLGFPILFNYGSYFKYKIRCFLVYLFHGKRKVEYRAHIVSTTTRIVLPTTLVLLVLGMVFFLFFEDGNTLEGLSWQGKLATSFMASVTTRTAGFNNVDMAALHQATIFLFILLMWIGASPMSTGGGIKTTTFVIALKNVIAILRGEDRVEIGKRQLTRLNVNRAQAIIFLSLAWTALAVILLSILEPQGRFVQIVFEVFSALGTVGLSLNFTPAMSDAGKIIISLTMFVGRVGLITLLSGVVKQRQEKLYRYADDTVIL</sequence>
<feature type="transmembrane region" description="Helical" evidence="8">
    <location>
        <begin position="300"/>
        <end position="319"/>
    </location>
</feature>
<feature type="transmembrane region" description="Helical" evidence="8">
    <location>
        <begin position="445"/>
        <end position="463"/>
    </location>
</feature>
<keyword evidence="5 8" id="KW-1133">Transmembrane helix</keyword>
<dbReference type="Proteomes" id="UP000031937">
    <property type="component" value="Unassembled WGS sequence"/>
</dbReference>
<feature type="transmembrane region" description="Helical" evidence="8">
    <location>
        <begin position="268"/>
        <end position="288"/>
    </location>
</feature>
<accession>A0AB34R7K8</accession>
<feature type="transmembrane region" description="Helical" evidence="8">
    <location>
        <begin position="216"/>
        <end position="241"/>
    </location>
</feature>
<dbReference type="EMBL" id="JPIT01000018">
    <property type="protein sequence ID" value="KIO45416.1"/>
    <property type="molecule type" value="Genomic_DNA"/>
</dbReference>
<evidence type="ECO:0000256" key="1">
    <source>
        <dbReference type="ARBA" id="ARBA00004651"/>
    </source>
</evidence>
<organism evidence="9 10">
    <name type="scientific">Sanguibacteroides justesenii</name>
    <dbReference type="NCBI Taxonomy" id="1547597"/>
    <lineage>
        <taxon>Bacteria</taxon>
        <taxon>Pseudomonadati</taxon>
        <taxon>Bacteroidota</taxon>
        <taxon>Bacteroidia</taxon>
        <taxon>Bacteroidales</taxon>
        <taxon>Porphyromonadaceae</taxon>
        <taxon>Sanguibacteroides</taxon>
    </lineage>
</organism>
<evidence type="ECO:0000313" key="10">
    <source>
        <dbReference type="Proteomes" id="UP000031937"/>
    </source>
</evidence>
<feature type="transmembrane region" description="Helical" evidence="8">
    <location>
        <begin position="390"/>
        <end position="409"/>
    </location>
</feature>
<evidence type="ECO:0000256" key="8">
    <source>
        <dbReference type="SAM" id="Phobius"/>
    </source>
</evidence>
<dbReference type="RefSeq" id="WP_041503352.1">
    <property type="nucleotide sequence ID" value="NZ_JPIT01000018.1"/>
</dbReference>
<keyword evidence="6" id="KW-0406">Ion transport</keyword>